<dbReference type="CDD" id="cd13926">
    <property type="entry name" value="N-acetylmuramidase_GH108"/>
    <property type="match status" value="1"/>
</dbReference>
<feature type="transmembrane region" description="Helical" evidence="1">
    <location>
        <begin position="231"/>
        <end position="248"/>
    </location>
</feature>
<feature type="domain" description="TtsA-like Glycoside hydrolase family 108" evidence="2">
    <location>
        <begin position="11"/>
        <end position="98"/>
    </location>
</feature>
<dbReference type="EMBL" id="JABWSX010000003">
    <property type="protein sequence ID" value="NVL12023.1"/>
    <property type="molecule type" value="Genomic_DNA"/>
</dbReference>
<organism evidence="3">
    <name type="scientific">Bradyrhizobium quebecense</name>
    <dbReference type="NCBI Taxonomy" id="2748629"/>
    <lineage>
        <taxon>Bacteria</taxon>
        <taxon>Pseudomonadati</taxon>
        <taxon>Pseudomonadota</taxon>
        <taxon>Alphaproteobacteria</taxon>
        <taxon>Hyphomicrobiales</taxon>
        <taxon>Nitrobacteraceae</taxon>
        <taxon>Bradyrhizobium</taxon>
    </lineage>
</organism>
<keyword evidence="1" id="KW-0812">Transmembrane</keyword>
<evidence type="ECO:0000313" key="3">
    <source>
        <dbReference type="EMBL" id="NVL12023.1"/>
    </source>
</evidence>
<name>A0A973WVQ5_9BRAD</name>
<dbReference type="RefSeq" id="WP_176535433.1">
    <property type="nucleotide sequence ID" value="NZ_CP088023.1"/>
</dbReference>
<proteinExistence type="predicted"/>
<dbReference type="AlphaFoldDB" id="A0A973WVQ5"/>
<dbReference type="InterPro" id="IPR008565">
    <property type="entry name" value="TtsA-like_GH18_dom"/>
</dbReference>
<accession>A0A973WVQ5</accession>
<evidence type="ECO:0000259" key="2">
    <source>
        <dbReference type="Pfam" id="PF05838"/>
    </source>
</evidence>
<gene>
    <name evidence="3" type="ORF">HU230_41615</name>
</gene>
<evidence type="ECO:0000256" key="1">
    <source>
        <dbReference type="SAM" id="Phobius"/>
    </source>
</evidence>
<keyword evidence="1" id="KW-1133">Transmembrane helix</keyword>
<dbReference type="Pfam" id="PF05838">
    <property type="entry name" value="Glyco_hydro_108"/>
    <property type="match status" value="1"/>
</dbReference>
<protein>
    <recommendedName>
        <fullName evidence="2">TtsA-like Glycoside hydrolase family 108 domain-containing protein</fullName>
    </recommendedName>
</protein>
<comment type="caution">
    <text evidence="3">The sequence shown here is derived from an EMBL/GenBank/DDBJ whole genome shotgun (WGS) entry which is preliminary data.</text>
</comment>
<dbReference type="Gene3D" id="1.20.141.10">
    <property type="entry name" value="Chitosanase, subunit A, domain 1"/>
    <property type="match status" value="1"/>
</dbReference>
<keyword evidence="1" id="KW-0472">Membrane</keyword>
<sequence length="267" mass="28699">MAIGRLPSCLAVTLKYEGGYSNDPNDRGNWTGKKRGVGVLKGTKYGIAAHAYPTLDIKNLTLADAESIYERDYWNPVRGESLPYGVDLATFDAGVMSGPRRGVRWLQAAVGAKQDGLAGSETIAKAIAANGKATILRICAKRRGFVQSLSSSNFFGRGWSRRIAEVEAKAVALWLTRGASKLTEEDRAEINNDSIAARNKAVAHTKSAKWTWSAGVALGGGDTILSRGPNWVVIGIVAVLMISAVVLWNKARHNKERALAYEAVGAR</sequence>
<dbReference type="SUPFAM" id="SSF53955">
    <property type="entry name" value="Lysozyme-like"/>
    <property type="match status" value="1"/>
</dbReference>
<reference evidence="3" key="1">
    <citation type="submission" date="2020-06" db="EMBL/GenBank/DDBJ databases">
        <title>Whole Genome Sequence of Bradyrhizobium sp. Strain 66S1MB.</title>
        <authorList>
            <person name="Bromfield E."/>
            <person name="Cloutier S."/>
        </authorList>
    </citation>
    <scope>NUCLEOTIDE SEQUENCE</scope>
    <source>
        <strain evidence="3">66S1MB</strain>
    </source>
</reference>
<dbReference type="InterPro" id="IPR023346">
    <property type="entry name" value="Lysozyme-like_dom_sf"/>
</dbReference>